<dbReference type="EMBL" id="CP028901">
    <property type="protein sequence ID" value="AWB33588.1"/>
    <property type="molecule type" value="Genomic_DNA"/>
</dbReference>
<dbReference type="GO" id="GO:0022857">
    <property type="term" value="F:transmembrane transporter activity"/>
    <property type="evidence" value="ECO:0007669"/>
    <property type="project" value="UniProtKB-UniRule"/>
</dbReference>
<comment type="function">
    <text evidence="9">Part of the tripartite ATP-independent periplasmic (TRAP) transport system.</text>
</comment>
<keyword evidence="6 9" id="KW-1133">Transmembrane helix</keyword>
<dbReference type="KEGG" id="boz:DBV39_07560"/>
<comment type="similarity">
    <text evidence="8 9">Belongs to the TRAP transporter small permease family.</text>
</comment>
<keyword evidence="2 9" id="KW-0813">Transport</keyword>
<keyword evidence="7 9" id="KW-0472">Membrane</keyword>
<dbReference type="Proteomes" id="UP000244571">
    <property type="component" value="Chromosome"/>
</dbReference>
<reference evidence="11 12" key="1">
    <citation type="submission" date="2018-04" db="EMBL/GenBank/DDBJ databases">
        <title>Bordetella sp. HZ20 isolated from seawater.</title>
        <authorList>
            <person name="Sun C."/>
        </authorList>
    </citation>
    <scope>NUCLEOTIDE SEQUENCE [LARGE SCALE GENOMIC DNA]</scope>
    <source>
        <strain evidence="11 12">HZ20</strain>
    </source>
</reference>
<proteinExistence type="inferred from homology"/>
<evidence type="ECO:0000313" key="11">
    <source>
        <dbReference type="EMBL" id="AWB33588.1"/>
    </source>
</evidence>
<evidence type="ECO:0000256" key="7">
    <source>
        <dbReference type="ARBA" id="ARBA00023136"/>
    </source>
</evidence>
<name>A0A2R4XIH4_9BURK</name>
<dbReference type="PANTHER" id="PTHR35011">
    <property type="entry name" value="2,3-DIKETO-L-GULONATE TRAP TRANSPORTER SMALL PERMEASE PROTEIN YIAM"/>
    <property type="match status" value="1"/>
</dbReference>
<dbReference type="AlphaFoldDB" id="A0A2R4XIH4"/>
<evidence type="ECO:0000256" key="5">
    <source>
        <dbReference type="ARBA" id="ARBA00022692"/>
    </source>
</evidence>
<dbReference type="OrthoDB" id="8559033at2"/>
<evidence type="ECO:0000256" key="2">
    <source>
        <dbReference type="ARBA" id="ARBA00022448"/>
    </source>
</evidence>
<feature type="transmembrane region" description="Helical" evidence="9">
    <location>
        <begin position="12"/>
        <end position="32"/>
    </location>
</feature>
<keyword evidence="5 9" id="KW-0812">Transmembrane</keyword>
<feature type="domain" description="Tripartite ATP-independent periplasmic transporters DctQ component" evidence="10">
    <location>
        <begin position="26"/>
        <end position="157"/>
    </location>
</feature>
<feature type="transmembrane region" description="Helical" evidence="9">
    <location>
        <begin position="138"/>
        <end position="163"/>
    </location>
</feature>
<dbReference type="GO" id="GO:0015740">
    <property type="term" value="P:C4-dicarboxylate transport"/>
    <property type="evidence" value="ECO:0007669"/>
    <property type="project" value="TreeGrafter"/>
</dbReference>
<feature type="transmembrane region" description="Helical" evidence="9">
    <location>
        <begin position="90"/>
        <end position="107"/>
    </location>
</feature>
<protein>
    <recommendedName>
        <fullName evidence="9">TRAP transporter small permease protein</fullName>
    </recommendedName>
</protein>
<evidence type="ECO:0000256" key="8">
    <source>
        <dbReference type="ARBA" id="ARBA00038436"/>
    </source>
</evidence>
<evidence type="ECO:0000259" key="10">
    <source>
        <dbReference type="Pfam" id="PF04290"/>
    </source>
</evidence>
<evidence type="ECO:0000256" key="6">
    <source>
        <dbReference type="ARBA" id="ARBA00022989"/>
    </source>
</evidence>
<evidence type="ECO:0000313" key="12">
    <source>
        <dbReference type="Proteomes" id="UP000244571"/>
    </source>
</evidence>
<dbReference type="PANTHER" id="PTHR35011:SF10">
    <property type="entry name" value="TRAP TRANSPORTER SMALL PERMEASE PROTEIN"/>
    <property type="match status" value="1"/>
</dbReference>
<comment type="subunit">
    <text evidence="9">The complex comprises the extracytoplasmic solute receptor protein and the two transmembrane proteins.</text>
</comment>
<sequence length="173" mass="19643">MNKLEKVLAQIYRVTTIMGGLAIALMMIHITADVVMRFVFNTPIPGTITYVANYYMLIAIFLPLAYAEHTNAHISVEIFSDRLPACIRRHLEGLIFLGSSIVCFIVTDRTWQEAIRRFNSGTAVMQADHSIITWPTYFFLPIGFSLLGLVLLLKFVSYVISLFKKQADLRIHS</sequence>
<evidence type="ECO:0000256" key="3">
    <source>
        <dbReference type="ARBA" id="ARBA00022475"/>
    </source>
</evidence>
<evidence type="ECO:0000256" key="1">
    <source>
        <dbReference type="ARBA" id="ARBA00004429"/>
    </source>
</evidence>
<comment type="subcellular location">
    <subcellularLocation>
        <location evidence="1 9">Cell inner membrane</location>
        <topology evidence="1 9">Multi-pass membrane protein</topology>
    </subcellularLocation>
</comment>
<dbReference type="GO" id="GO:0005886">
    <property type="term" value="C:plasma membrane"/>
    <property type="evidence" value="ECO:0007669"/>
    <property type="project" value="UniProtKB-SubCell"/>
</dbReference>
<dbReference type="InterPro" id="IPR055348">
    <property type="entry name" value="DctQ"/>
</dbReference>
<accession>A0A2R4XIH4</accession>
<feature type="transmembrane region" description="Helical" evidence="9">
    <location>
        <begin position="52"/>
        <end position="69"/>
    </location>
</feature>
<keyword evidence="3" id="KW-1003">Cell membrane</keyword>
<gene>
    <name evidence="11" type="ORF">DBV39_07560</name>
</gene>
<keyword evidence="12" id="KW-1185">Reference proteome</keyword>
<dbReference type="RefSeq" id="WP_108621017.1">
    <property type="nucleotide sequence ID" value="NZ_CP028901.1"/>
</dbReference>
<dbReference type="InterPro" id="IPR007387">
    <property type="entry name" value="TRAP_DctQ"/>
</dbReference>
<keyword evidence="4 9" id="KW-0997">Cell inner membrane</keyword>
<dbReference type="Pfam" id="PF04290">
    <property type="entry name" value="DctQ"/>
    <property type="match status" value="1"/>
</dbReference>
<organism evidence="11 12">
    <name type="scientific">Orrella marina</name>
    <dbReference type="NCBI Taxonomy" id="2163011"/>
    <lineage>
        <taxon>Bacteria</taxon>
        <taxon>Pseudomonadati</taxon>
        <taxon>Pseudomonadota</taxon>
        <taxon>Betaproteobacteria</taxon>
        <taxon>Burkholderiales</taxon>
        <taxon>Alcaligenaceae</taxon>
        <taxon>Orrella</taxon>
    </lineage>
</organism>
<evidence type="ECO:0000256" key="4">
    <source>
        <dbReference type="ARBA" id="ARBA00022519"/>
    </source>
</evidence>
<evidence type="ECO:0000256" key="9">
    <source>
        <dbReference type="RuleBase" id="RU369079"/>
    </source>
</evidence>